<dbReference type="Proteomes" id="UP000627715">
    <property type="component" value="Unassembled WGS sequence"/>
</dbReference>
<dbReference type="EMBL" id="BMIY01000002">
    <property type="protein sequence ID" value="GGG50031.1"/>
    <property type="molecule type" value="Genomic_DNA"/>
</dbReference>
<dbReference type="OrthoDB" id="5296002at2"/>
<comment type="caution">
    <text evidence="1">The sequence shown here is derived from an EMBL/GenBank/DDBJ whole genome shotgun (WGS) entry which is preliminary data.</text>
</comment>
<gene>
    <name evidence="1" type="primary">mshI1</name>
    <name evidence="1" type="ORF">GCM10011403_03920</name>
</gene>
<name>A0A917GL95_9GAMM</name>
<reference evidence="1" key="1">
    <citation type="journal article" date="2014" name="Int. J. Syst. Evol. Microbiol.">
        <title>Complete genome sequence of Corynebacterium casei LMG S-19264T (=DSM 44701T), isolated from a smear-ripened cheese.</title>
        <authorList>
            <consortium name="US DOE Joint Genome Institute (JGI-PGF)"/>
            <person name="Walter F."/>
            <person name="Albersmeier A."/>
            <person name="Kalinowski J."/>
            <person name="Ruckert C."/>
        </authorList>
    </citation>
    <scope>NUCLEOTIDE SEQUENCE</scope>
    <source>
        <strain evidence="1">CGMCC 1.15425</strain>
    </source>
</reference>
<accession>A0A917GL95</accession>
<organism evidence="1 2">
    <name type="scientific">Pseudohongiella nitratireducens</name>
    <dbReference type="NCBI Taxonomy" id="1768907"/>
    <lineage>
        <taxon>Bacteria</taxon>
        <taxon>Pseudomonadati</taxon>
        <taxon>Pseudomonadota</taxon>
        <taxon>Gammaproteobacteria</taxon>
        <taxon>Pseudomonadales</taxon>
        <taxon>Pseudohongiellaceae</taxon>
        <taxon>Pseudohongiella</taxon>
    </lineage>
</organism>
<sequence length="319" mass="34992">MLQWLGRKKRVEGTVGLSLTSQRLSLAHVVRQREETSLLASHHEELGDVGVAERLASVVAEHGLQGASANLVLTPNDYSIYLVEAPQVGDDEMASAIRWKIKDLLDMPVEDAIIDVMRLPDNAFSGRKQMIYAVASARSRLEERIAQISMSGLELNSIDIPEMVLRNVVRQFGDDTNGLAFISLRENGSTMNITRQGQLYLTRRINTSVGPDALLEPDWEMRRDRVVLEIQRSLDYFESQMGQNPVSQIMIAPRGQDTESMMNSLADALASPVGVLDYDSELELDGLPGDDGRSGGQAGRDLIMAVGAALRVDDGEASA</sequence>
<protein>
    <submittedName>
        <fullName evidence="1">MSHA biogenesis protein MshI1</fullName>
    </submittedName>
</protein>
<evidence type="ECO:0000313" key="2">
    <source>
        <dbReference type="Proteomes" id="UP000627715"/>
    </source>
</evidence>
<dbReference type="RefSeq" id="WP_068812051.1">
    <property type="nucleotide sequence ID" value="NZ_BMIY01000002.1"/>
</dbReference>
<dbReference type="AlphaFoldDB" id="A0A917GL95"/>
<dbReference type="SUPFAM" id="SSF53067">
    <property type="entry name" value="Actin-like ATPase domain"/>
    <property type="match status" value="1"/>
</dbReference>
<evidence type="ECO:0000313" key="1">
    <source>
        <dbReference type="EMBL" id="GGG50031.1"/>
    </source>
</evidence>
<dbReference type="Gene3D" id="3.30.420.40">
    <property type="match status" value="2"/>
</dbReference>
<reference evidence="1" key="2">
    <citation type="submission" date="2020-09" db="EMBL/GenBank/DDBJ databases">
        <authorList>
            <person name="Sun Q."/>
            <person name="Zhou Y."/>
        </authorList>
    </citation>
    <scope>NUCLEOTIDE SEQUENCE</scope>
    <source>
        <strain evidence="1">CGMCC 1.15425</strain>
    </source>
</reference>
<dbReference type="Gene3D" id="3.30.1490.300">
    <property type="match status" value="1"/>
</dbReference>
<proteinExistence type="predicted"/>
<dbReference type="InterPro" id="IPR043129">
    <property type="entry name" value="ATPase_NBD"/>
</dbReference>
<keyword evidence="2" id="KW-1185">Reference proteome</keyword>